<dbReference type="InterPro" id="IPR002110">
    <property type="entry name" value="Ankyrin_rpt"/>
</dbReference>
<evidence type="ECO:0000256" key="3">
    <source>
        <dbReference type="PROSITE-ProRule" id="PRU00023"/>
    </source>
</evidence>
<keyword evidence="2 3" id="KW-0040">ANK repeat</keyword>
<keyword evidence="1" id="KW-0677">Repeat</keyword>
<keyword evidence="6" id="KW-1185">Reference proteome</keyword>
<dbReference type="Proteomes" id="UP000023152">
    <property type="component" value="Unassembled WGS sequence"/>
</dbReference>
<dbReference type="PROSITE" id="PS50297">
    <property type="entry name" value="ANK_REP_REGION"/>
    <property type="match status" value="1"/>
</dbReference>
<evidence type="ECO:0000256" key="4">
    <source>
        <dbReference type="SAM" id="SignalP"/>
    </source>
</evidence>
<organism evidence="5 6">
    <name type="scientific">Reticulomyxa filosa</name>
    <dbReference type="NCBI Taxonomy" id="46433"/>
    <lineage>
        <taxon>Eukaryota</taxon>
        <taxon>Sar</taxon>
        <taxon>Rhizaria</taxon>
        <taxon>Retaria</taxon>
        <taxon>Foraminifera</taxon>
        <taxon>Monothalamids</taxon>
        <taxon>Reticulomyxidae</taxon>
        <taxon>Reticulomyxa</taxon>
    </lineage>
</organism>
<dbReference type="EMBL" id="ASPP01006497">
    <property type="protein sequence ID" value="ETO28737.1"/>
    <property type="molecule type" value="Genomic_DNA"/>
</dbReference>
<evidence type="ECO:0000256" key="1">
    <source>
        <dbReference type="ARBA" id="ARBA00022737"/>
    </source>
</evidence>
<name>X6NTW8_RETFI</name>
<dbReference type="PROSITE" id="PS50088">
    <property type="entry name" value="ANK_REPEAT"/>
    <property type="match status" value="1"/>
</dbReference>
<dbReference type="OrthoDB" id="341259at2759"/>
<dbReference type="SMART" id="SM00248">
    <property type="entry name" value="ANK"/>
    <property type="match status" value="3"/>
</dbReference>
<dbReference type="PANTHER" id="PTHR24161:SF85">
    <property type="entry name" value="PALMITOYLTRANSFERASE HIP14"/>
    <property type="match status" value="1"/>
</dbReference>
<evidence type="ECO:0000313" key="5">
    <source>
        <dbReference type="EMBL" id="ETO28737.1"/>
    </source>
</evidence>
<reference evidence="5 6" key="1">
    <citation type="journal article" date="2013" name="Curr. Biol.">
        <title>The Genome of the Foraminiferan Reticulomyxa filosa.</title>
        <authorList>
            <person name="Glockner G."/>
            <person name="Hulsmann N."/>
            <person name="Schleicher M."/>
            <person name="Noegel A.A."/>
            <person name="Eichinger L."/>
            <person name="Gallinger C."/>
            <person name="Pawlowski J."/>
            <person name="Sierra R."/>
            <person name="Euteneuer U."/>
            <person name="Pillet L."/>
            <person name="Moustafa A."/>
            <person name="Platzer M."/>
            <person name="Groth M."/>
            <person name="Szafranski K."/>
            <person name="Schliwa M."/>
        </authorList>
    </citation>
    <scope>NUCLEOTIDE SEQUENCE [LARGE SCALE GENOMIC DNA]</scope>
</reference>
<accession>X6NTW8</accession>
<dbReference type="SUPFAM" id="SSF48403">
    <property type="entry name" value="Ankyrin repeat"/>
    <property type="match status" value="1"/>
</dbReference>
<keyword evidence="4" id="KW-0732">Signal</keyword>
<dbReference type="PANTHER" id="PTHR24161">
    <property type="entry name" value="ANK_REP_REGION DOMAIN-CONTAINING PROTEIN-RELATED"/>
    <property type="match status" value="1"/>
</dbReference>
<feature type="chain" id="PRO_5004976918" evidence="4">
    <location>
        <begin position="21"/>
        <end position="164"/>
    </location>
</feature>
<sequence length="164" mass="19045">MIKSSIKIFFFFFIPSPLQTNTNINMYIFIYMYNVYGQKGNAQALHELLKHPKVIYDEPYSEFNNSEQKQQTDMFAKAEERNFLHEFAKRGNADILQELLLMSINLEAFDSKGRTPLHIAALNGHEHVVVLLLQRGSNPNSGDYNLNRPLHLAKHINVMLPFIY</sequence>
<proteinExistence type="predicted"/>
<evidence type="ECO:0000256" key="2">
    <source>
        <dbReference type="ARBA" id="ARBA00023043"/>
    </source>
</evidence>
<gene>
    <name evidence="5" type="ORF">RFI_08387</name>
</gene>
<dbReference type="AlphaFoldDB" id="X6NTW8"/>
<comment type="caution">
    <text evidence="5">The sequence shown here is derived from an EMBL/GenBank/DDBJ whole genome shotgun (WGS) entry which is preliminary data.</text>
</comment>
<dbReference type="InterPro" id="IPR036770">
    <property type="entry name" value="Ankyrin_rpt-contain_sf"/>
</dbReference>
<evidence type="ECO:0000313" key="6">
    <source>
        <dbReference type="Proteomes" id="UP000023152"/>
    </source>
</evidence>
<protein>
    <submittedName>
        <fullName evidence="5">Uncharacterized protein</fullName>
    </submittedName>
</protein>
<feature type="signal peptide" evidence="4">
    <location>
        <begin position="1"/>
        <end position="20"/>
    </location>
</feature>
<dbReference type="Pfam" id="PF12796">
    <property type="entry name" value="Ank_2"/>
    <property type="match status" value="1"/>
</dbReference>
<feature type="repeat" description="ANK" evidence="3">
    <location>
        <begin position="112"/>
        <end position="144"/>
    </location>
</feature>
<dbReference type="Gene3D" id="1.25.40.20">
    <property type="entry name" value="Ankyrin repeat-containing domain"/>
    <property type="match status" value="1"/>
</dbReference>